<accession>A0AAU7XJ30</accession>
<dbReference type="PANTHER" id="PTHR42880">
    <property type="entry name" value="HOMOCITRATE SYNTHASE"/>
    <property type="match status" value="1"/>
</dbReference>
<dbReference type="GO" id="GO:0004410">
    <property type="term" value="F:homocitrate synthase activity"/>
    <property type="evidence" value="ECO:0007669"/>
    <property type="project" value="UniProtKB-UniRule"/>
</dbReference>
<evidence type="ECO:0000256" key="2">
    <source>
        <dbReference type="ARBA" id="ARBA00006154"/>
    </source>
</evidence>
<gene>
    <name evidence="10" type="primary">nifV</name>
    <name evidence="10" type="ORF">ABS361_11390</name>
</gene>
<dbReference type="GO" id="GO:0009399">
    <property type="term" value="P:nitrogen fixation"/>
    <property type="evidence" value="ECO:0007669"/>
    <property type="project" value="UniProtKB-UniRule"/>
</dbReference>
<dbReference type="GO" id="GO:0019752">
    <property type="term" value="P:carboxylic acid metabolic process"/>
    <property type="evidence" value="ECO:0007669"/>
    <property type="project" value="UniProtKB-UniRule"/>
</dbReference>
<keyword evidence="8" id="KW-0535">Nitrogen fixation</keyword>
<comment type="catalytic activity">
    <reaction evidence="6 8">
        <text>acetyl-CoA + 2-oxoglutarate + H2O = (2R)-homocitrate + CoA + H(+)</text>
        <dbReference type="Rhea" id="RHEA:12929"/>
        <dbReference type="ChEBI" id="CHEBI:15377"/>
        <dbReference type="ChEBI" id="CHEBI:15378"/>
        <dbReference type="ChEBI" id="CHEBI:16810"/>
        <dbReference type="ChEBI" id="CHEBI:57287"/>
        <dbReference type="ChEBI" id="CHEBI:57288"/>
        <dbReference type="ChEBI" id="CHEBI:58884"/>
        <dbReference type="EC" id="2.3.3.14"/>
    </reaction>
</comment>
<sequence length="403" mass="41833">MSPADPTTPDPSRSDPAVDLPLVALNDTTLRDGEQAPGVAFRPDEKVSLALALDGCGVAEIEAGTPAMGGDEVAAIRAIAGLGLKARVIAWCRMTEADLKTAAATGVTAVNLSIPMSELQLSAKLGIGRDEALARIRRLVPMARDMGLEVAVGGEDASRADPDHLVRVAEAAQASGAFRLRIADTVGILDPVSTAALVGRITAATDLAIEFHGHDDLGLATANSLAAVRAGARHLSVTVGGLGERAGNAPLEEVAVALPRLGLGRTAVDPKTLMGLAHAVAHAAGRVVPPGKAIVGRDVFTHESGIHVAALLDRPETYQGLDPETLGRKHRIVVGKHSGSKAIAHMLDSLGYQAEPDIIPVLVGLVRHRAVADKAPIASEEFERLIGEALDFLDPDRTHAHVH</sequence>
<dbReference type="Pfam" id="PF22617">
    <property type="entry name" value="HCS_D2"/>
    <property type="match status" value="1"/>
</dbReference>
<dbReference type="PROSITE" id="PS00816">
    <property type="entry name" value="AIPM_HOMOCIT_SYNTH_2"/>
    <property type="match status" value="1"/>
</dbReference>
<evidence type="ECO:0000313" key="10">
    <source>
        <dbReference type="EMBL" id="XBY46760.1"/>
    </source>
</evidence>
<evidence type="ECO:0000256" key="5">
    <source>
        <dbReference type="ARBA" id="ARBA00022679"/>
    </source>
</evidence>
<dbReference type="PANTHER" id="PTHR42880:SF1">
    <property type="entry name" value="ISOPROPYLMALATE_HOMOCITRATE_CITRAMALATE SYNTHASE FAMILY PROTEIN"/>
    <property type="match status" value="1"/>
</dbReference>
<keyword evidence="10" id="KW-0012">Acyltransferase</keyword>
<evidence type="ECO:0000256" key="7">
    <source>
        <dbReference type="RuleBase" id="RU003523"/>
    </source>
</evidence>
<feature type="domain" description="Pyruvate carboxyltransferase" evidence="9">
    <location>
        <begin position="23"/>
        <end position="274"/>
    </location>
</feature>
<dbReference type="InterPro" id="IPR000891">
    <property type="entry name" value="PYR_CT"/>
</dbReference>
<dbReference type="CDD" id="cd07939">
    <property type="entry name" value="DRE_TIM_NifV"/>
    <property type="match status" value="1"/>
</dbReference>
<dbReference type="NCBIfam" id="TIGR02660">
    <property type="entry name" value="nifV_homocitr"/>
    <property type="match status" value="1"/>
</dbReference>
<dbReference type="KEGG" id="mflg:ABS361_11390"/>
<dbReference type="Pfam" id="PF00682">
    <property type="entry name" value="HMGL-like"/>
    <property type="match status" value="1"/>
</dbReference>
<comment type="function">
    <text evidence="1 8">This protein is a Fe-Mo-cofactor biosynthetic component.</text>
</comment>
<dbReference type="Gene3D" id="1.10.238.260">
    <property type="match status" value="1"/>
</dbReference>
<evidence type="ECO:0000256" key="4">
    <source>
        <dbReference type="ARBA" id="ARBA00020735"/>
    </source>
</evidence>
<evidence type="ECO:0000256" key="8">
    <source>
        <dbReference type="RuleBase" id="RU367143"/>
    </source>
</evidence>
<keyword evidence="5 7" id="KW-0808">Transferase</keyword>
<evidence type="ECO:0000256" key="6">
    <source>
        <dbReference type="ARBA" id="ARBA00048019"/>
    </source>
</evidence>
<evidence type="ECO:0000256" key="1">
    <source>
        <dbReference type="ARBA" id="ARBA00003050"/>
    </source>
</evidence>
<dbReference type="AlphaFoldDB" id="A0AAU7XJ30"/>
<protein>
    <recommendedName>
        <fullName evidence="4 8">Homocitrate synthase</fullName>
        <ecNumber evidence="3 8">2.3.3.14</ecNumber>
    </recommendedName>
</protein>
<comment type="similarity">
    <text evidence="2 7">Belongs to the alpha-IPM synthase/homocitrate synthase family.</text>
</comment>
<dbReference type="InterPro" id="IPR013477">
    <property type="entry name" value="NifV/FrbC"/>
</dbReference>
<dbReference type="EC" id="2.3.3.14" evidence="3 8"/>
<evidence type="ECO:0000259" key="9">
    <source>
        <dbReference type="PROSITE" id="PS50991"/>
    </source>
</evidence>
<dbReference type="InterPro" id="IPR002034">
    <property type="entry name" value="AIPM/Hcit_synth_CS"/>
</dbReference>
<dbReference type="InterPro" id="IPR013785">
    <property type="entry name" value="Aldolase_TIM"/>
</dbReference>
<dbReference type="Gene3D" id="3.20.20.70">
    <property type="entry name" value="Aldolase class I"/>
    <property type="match status" value="1"/>
</dbReference>
<name>A0AAU7XJ30_9HYPH</name>
<reference evidence="10" key="1">
    <citation type="submission" date="2024-06" db="EMBL/GenBank/DDBJ databases">
        <title>Methylostella associata gen. nov., sp. nov., a novel Ancalomicrobiaceae-affiliated facultatively methylotrophic bacteria that feed on methanotrophs of the genus Methylococcus.</title>
        <authorList>
            <person name="Saltykova V."/>
            <person name="Danilova O.V."/>
            <person name="Oshkin I.Y."/>
            <person name="Belova S.E."/>
            <person name="Pimenov N.V."/>
            <person name="Dedysh S.N."/>
        </authorList>
    </citation>
    <scope>NUCLEOTIDE SEQUENCE</scope>
    <source>
        <strain evidence="10">S20</strain>
    </source>
</reference>
<dbReference type="PROSITE" id="PS00815">
    <property type="entry name" value="AIPM_HOMOCIT_SYNTH_1"/>
    <property type="match status" value="1"/>
</dbReference>
<dbReference type="EMBL" id="CP158568">
    <property type="protein sequence ID" value="XBY46760.1"/>
    <property type="molecule type" value="Genomic_DNA"/>
</dbReference>
<dbReference type="SUPFAM" id="SSF51569">
    <property type="entry name" value="Aldolase"/>
    <property type="match status" value="1"/>
</dbReference>
<dbReference type="PROSITE" id="PS50991">
    <property type="entry name" value="PYR_CT"/>
    <property type="match status" value="1"/>
</dbReference>
<evidence type="ECO:0000256" key="3">
    <source>
        <dbReference type="ARBA" id="ARBA00012974"/>
    </source>
</evidence>
<dbReference type="InterPro" id="IPR054691">
    <property type="entry name" value="LeuA/HCS_post-cat"/>
</dbReference>
<proteinExistence type="inferred from homology"/>
<organism evidence="10">
    <name type="scientific">Methyloraptor flagellatus</name>
    <dbReference type="NCBI Taxonomy" id="3162530"/>
    <lineage>
        <taxon>Bacteria</taxon>
        <taxon>Pseudomonadati</taxon>
        <taxon>Pseudomonadota</taxon>
        <taxon>Alphaproteobacteria</taxon>
        <taxon>Hyphomicrobiales</taxon>
        <taxon>Ancalomicrobiaceae</taxon>
        <taxon>Methyloraptor</taxon>
    </lineage>
</organism>
<dbReference type="RefSeq" id="WP_407051851.1">
    <property type="nucleotide sequence ID" value="NZ_CP158568.1"/>
</dbReference>